<dbReference type="InterPro" id="IPR038120">
    <property type="entry name" value="Rpb1_funnel_sf"/>
</dbReference>
<dbReference type="InterPro" id="IPR007083">
    <property type="entry name" value="RNA_pol_Rpb1_4"/>
</dbReference>
<feature type="binding site" evidence="7">
    <location>
        <position position="947"/>
    </location>
    <ligand>
        <name>Zn(2+)</name>
        <dbReference type="ChEBI" id="CHEBI:29105"/>
        <label>2</label>
    </ligand>
</feature>
<evidence type="ECO:0000256" key="5">
    <source>
        <dbReference type="ARBA" id="ARBA00023163"/>
    </source>
</evidence>
<keyword evidence="1 7" id="KW-0240">DNA-directed RNA polymerase</keyword>
<feature type="binding site" evidence="7">
    <location>
        <position position="75"/>
    </location>
    <ligand>
        <name>Zn(2+)</name>
        <dbReference type="ChEBI" id="CHEBI:29105"/>
        <label>1</label>
    </ligand>
</feature>
<dbReference type="Gene3D" id="1.10.150.390">
    <property type="match status" value="1"/>
</dbReference>
<dbReference type="SUPFAM" id="SSF64484">
    <property type="entry name" value="beta and beta-prime subunits of DNA dependent RNA-polymerase"/>
    <property type="match status" value="1"/>
</dbReference>
<dbReference type="GO" id="GO:0006351">
    <property type="term" value="P:DNA-templated transcription"/>
    <property type="evidence" value="ECO:0007669"/>
    <property type="project" value="UniProtKB-UniRule"/>
</dbReference>
<dbReference type="CDD" id="cd02655">
    <property type="entry name" value="RNAP_beta'_C"/>
    <property type="match status" value="1"/>
</dbReference>
<reference evidence="11 12" key="1">
    <citation type="journal article" date="2016" name="Nat. Commun.">
        <title>Thousands of microbial genomes shed light on interconnected biogeochemical processes in an aquifer system.</title>
        <authorList>
            <person name="Anantharaman K."/>
            <person name="Brown C.T."/>
            <person name="Hug L.A."/>
            <person name="Sharon I."/>
            <person name="Castelle C.J."/>
            <person name="Probst A.J."/>
            <person name="Thomas B.C."/>
            <person name="Singh A."/>
            <person name="Wilkins M.J."/>
            <person name="Karaoz U."/>
            <person name="Brodie E.L."/>
            <person name="Williams K.H."/>
            <person name="Hubbard S.S."/>
            <person name="Banfield J.F."/>
        </authorList>
    </citation>
    <scope>NUCLEOTIDE SEQUENCE [LARGE SCALE GENOMIC DNA]</scope>
</reference>
<dbReference type="Pfam" id="PF04997">
    <property type="entry name" value="RNA_pol_Rpb1_1"/>
    <property type="match status" value="1"/>
</dbReference>
<dbReference type="GO" id="GO:0000287">
    <property type="term" value="F:magnesium ion binding"/>
    <property type="evidence" value="ECO:0007669"/>
    <property type="project" value="UniProtKB-UniRule"/>
</dbReference>
<feature type="binding site" evidence="7">
    <location>
        <position position="543"/>
    </location>
    <ligand>
        <name>Mg(2+)</name>
        <dbReference type="ChEBI" id="CHEBI:18420"/>
    </ligand>
</feature>
<feature type="coiled-coil region" evidence="9">
    <location>
        <begin position="714"/>
        <end position="741"/>
    </location>
</feature>
<feature type="binding site" evidence="7">
    <location>
        <position position="547"/>
    </location>
    <ligand>
        <name>Mg(2+)</name>
        <dbReference type="ChEBI" id="CHEBI:18420"/>
    </ligand>
</feature>
<evidence type="ECO:0000256" key="9">
    <source>
        <dbReference type="SAM" id="Coils"/>
    </source>
</evidence>
<comment type="similarity">
    <text evidence="7 8">Belongs to the RNA polymerase beta' chain family.</text>
</comment>
<evidence type="ECO:0000256" key="7">
    <source>
        <dbReference type="HAMAP-Rule" id="MF_01322"/>
    </source>
</evidence>
<evidence type="ECO:0000256" key="4">
    <source>
        <dbReference type="ARBA" id="ARBA00022723"/>
    </source>
</evidence>
<comment type="cofactor">
    <cofactor evidence="7">
        <name>Mg(2+)</name>
        <dbReference type="ChEBI" id="CHEBI:18420"/>
    </cofactor>
    <text evidence="7">Binds 1 Mg(2+) ion per subunit.</text>
</comment>
<comment type="catalytic activity">
    <reaction evidence="6 7 8">
        <text>RNA(n) + a ribonucleoside 5'-triphosphate = RNA(n+1) + diphosphate</text>
        <dbReference type="Rhea" id="RHEA:21248"/>
        <dbReference type="Rhea" id="RHEA-COMP:14527"/>
        <dbReference type="Rhea" id="RHEA-COMP:17342"/>
        <dbReference type="ChEBI" id="CHEBI:33019"/>
        <dbReference type="ChEBI" id="CHEBI:61557"/>
        <dbReference type="ChEBI" id="CHEBI:140395"/>
        <dbReference type="EC" id="2.7.7.6"/>
    </reaction>
</comment>
<name>A0A1F5KNA9_9BACT</name>
<dbReference type="Gene3D" id="2.40.40.20">
    <property type="match status" value="1"/>
</dbReference>
<dbReference type="GO" id="GO:0003677">
    <property type="term" value="F:DNA binding"/>
    <property type="evidence" value="ECO:0007669"/>
    <property type="project" value="UniProtKB-UniRule"/>
</dbReference>
<keyword evidence="2 7" id="KW-0808">Transferase</keyword>
<dbReference type="PANTHER" id="PTHR19376">
    <property type="entry name" value="DNA-DIRECTED RNA POLYMERASE"/>
    <property type="match status" value="1"/>
</dbReference>
<dbReference type="Gene3D" id="1.10.274.100">
    <property type="entry name" value="RNA polymerase Rpb1, domain 3"/>
    <property type="match status" value="1"/>
</dbReference>
<dbReference type="NCBIfam" id="TIGR02386">
    <property type="entry name" value="rpoC_TIGR"/>
    <property type="match status" value="1"/>
</dbReference>
<dbReference type="InterPro" id="IPR006592">
    <property type="entry name" value="RNA_pol_N"/>
</dbReference>
<keyword evidence="7" id="KW-0862">Zinc</keyword>
<evidence type="ECO:0000256" key="3">
    <source>
        <dbReference type="ARBA" id="ARBA00022695"/>
    </source>
</evidence>
<dbReference type="Pfam" id="PF05000">
    <property type="entry name" value="RNA_pol_Rpb1_4"/>
    <property type="match status" value="1"/>
</dbReference>
<dbReference type="InterPro" id="IPR012754">
    <property type="entry name" value="DNA-dir_RpoC_beta_prime_bact"/>
</dbReference>
<evidence type="ECO:0000313" key="11">
    <source>
        <dbReference type="EMBL" id="OGE42340.1"/>
    </source>
</evidence>
<feature type="binding site" evidence="7">
    <location>
        <position position="60"/>
    </location>
    <ligand>
        <name>Zn(2+)</name>
        <dbReference type="ChEBI" id="CHEBI:29105"/>
        <label>1</label>
    </ligand>
</feature>
<organism evidence="11 12">
    <name type="scientific">Candidatus Daviesbacteria bacterium RIFCSPLOWO2_01_FULL_39_12</name>
    <dbReference type="NCBI Taxonomy" id="1797785"/>
    <lineage>
        <taxon>Bacteria</taxon>
        <taxon>Candidatus Daviesiibacteriota</taxon>
    </lineage>
</organism>
<evidence type="ECO:0000256" key="8">
    <source>
        <dbReference type="RuleBase" id="RU004279"/>
    </source>
</evidence>
<evidence type="ECO:0000313" key="12">
    <source>
        <dbReference type="Proteomes" id="UP000178565"/>
    </source>
</evidence>
<feature type="binding site" evidence="7">
    <location>
        <position position="937"/>
    </location>
    <ligand>
        <name>Zn(2+)</name>
        <dbReference type="ChEBI" id="CHEBI:29105"/>
        <label>2</label>
    </ligand>
</feature>
<accession>A0A1F5KNA9</accession>
<evidence type="ECO:0000259" key="10">
    <source>
        <dbReference type="SMART" id="SM00663"/>
    </source>
</evidence>
<dbReference type="CDD" id="cd01609">
    <property type="entry name" value="RNAP_beta'_N"/>
    <property type="match status" value="1"/>
</dbReference>
<keyword evidence="9" id="KW-0175">Coiled coil</keyword>
<comment type="caution">
    <text evidence="11">The sequence shown here is derived from an EMBL/GenBank/DDBJ whole genome shotgun (WGS) entry which is preliminary data.</text>
</comment>
<dbReference type="HAMAP" id="MF_01322">
    <property type="entry name" value="RNApol_bact_RpoC"/>
    <property type="match status" value="1"/>
</dbReference>
<dbReference type="InterPro" id="IPR007080">
    <property type="entry name" value="RNA_pol_Rpb1_1"/>
</dbReference>
<dbReference type="SMART" id="SM00663">
    <property type="entry name" value="RPOLA_N"/>
    <property type="match status" value="1"/>
</dbReference>
<feature type="binding site" evidence="7">
    <location>
        <position position="545"/>
    </location>
    <ligand>
        <name>Mg(2+)</name>
        <dbReference type="ChEBI" id="CHEBI:18420"/>
    </ligand>
</feature>
<dbReference type="Pfam" id="PF00623">
    <property type="entry name" value="RNA_pol_Rpb1_2"/>
    <property type="match status" value="1"/>
</dbReference>
<dbReference type="Gene3D" id="4.10.860.120">
    <property type="entry name" value="RNA polymerase II, clamp domain"/>
    <property type="match status" value="1"/>
</dbReference>
<dbReference type="InterPro" id="IPR000722">
    <property type="entry name" value="RNA_pol_asu"/>
</dbReference>
<keyword evidence="4 7" id="KW-0479">Metal-binding</keyword>
<dbReference type="InterPro" id="IPR044893">
    <property type="entry name" value="RNA_pol_Rpb1_clamp_domain"/>
</dbReference>
<dbReference type="Pfam" id="PF04998">
    <property type="entry name" value="RNA_pol_Rpb1_5"/>
    <property type="match status" value="1"/>
</dbReference>
<proteinExistence type="inferred from homology"/>
<sequence length="1237" mass="138389">MNDLLDFESLKLTIASPEQIRSWSFGEVTKPETINYRTLKAEKDGLFSENIFGPTKDYECYCGKYKRIRYRGVICDKCGVEVTQSKVRRERMGHISLASPVAHNWFIKGAPSKLSLLLDISPKNLEAVVYFASYLVTAIDSSQKTASLEKLEKDLVKKQDQLKEDLEKVIKELETTLKKDLAQLKKKMDKEKFELESQEAELKKRSDIQKLRDNHVVELGQLEGIFKAVSDLVKGVSPLKLLSEEEYSKLIEYGVSNFVSLGMGAEAILEVLQKLELDKLSAHLREEVRKSTGQKHIKATKRLRVVEGMRAAAILPEWLITRILPVLPPDLRPMVQLPGGRFATSDLNDLYRRVINRNNRLNRLIHLGAPEIILRNEKRMLQEAVDALIDSSGRTSRRTGPVATHILRSLSDMLRGKQGRFRQNLLGKRVDYSGRSVIVVGPKLKLDQVGLPKEMALEMFKPFVLREMIQRGLAANVKGAKNVLEARPNEVWDILEEIVTGHPILINRAPTLHRLGIQAFYPVLVDGNAIQIHPCICAGFNADFDGDQMAVHVPLSAKAQEEAKTLMMAKENIFGPANAQPITVPNREMALGCYYMTTLQKEDTQMKFFVSEEEAMLAFRLEKINIQEKLKVRVNGEILETSVGRIMFNQVLPSQMRFFNKEVKGLTIRDIILNATEILPKEEVIELIDNIKTLGFMGATLAGVSISIFDAKILPDKQEYLEKAEEEIEKIEKNMNKGLITPQEKSQLSQMVWIKTTEDLAIATWEFLGRDNPIRMMVEAGARGSRDQAKQLSAMRGLSTDPTGKIVELPTKSNYRQGLSVFEYFTSARGARKGVADKALKTADAGYLTRRLVDVAHDVIVRKEDCETEEGLEYDISKLNFTSAREKLLGRMVLDNVTDPKSRKVIIKKGQIITEKEIETLLKVEASKVNARSPLTCQATFGICSLCYGYDLTTRTQVAIGTPVGVVAAQAIGEPGTQLTMRTFHTGGIVGLDITQGLPRVEELFEARTPKIIAPMSEIAGKVTIEETEMGIRVRVRTTSKPHDEREYIIPATSTLLVEDGQLIDAGTVLASGHIDVKEILRVQGLKAAQRYIVDQVRSVYESQGVPINEKHFEVIVRKMSDKVRIETQGDTNLLPGEIVDKIRFEEENLRILASGGEPSTAEVVILGITRASLQTESFLSAASFQETTSVLSDAAIQGKIDKLLGLKENVIIGRLIPTSPDRAKVEAYTTNYSAKR</sequence>
<dbReference type="InterPro" id="IPR042102">
    <property type="entry name" value="RNA_pol_Rpb1_3_sf"/>
</dbReference>
<dbReference type="EMBL" id="MFDM01000027">
    <property type="protein sequence ID" value="OGE42340.1"/>
    <property type="molecule type" value="Genomic_DNA"/>
</dbReference>
<dbReference type="STRING" id="1797785.A3B45_02200"/>
<evidence type="ECO:0000256" key="6">
    <source>
        <dbReference type="ARBA" id="ARBA00048552"/>
    </source>
</evidence>
<feature type="binding site" evidence="7">
    <location>
        <position position="78"/>
    </location>
    <ligand>
        <name>Zn(2+)</name>
        <dbReference type="ChEBI" id="CHEBI:29105"/>
        <label>1</label>
    </ligand>
</feature>
<comment type="subunit">
    <text evidence="7">The RNAP catalytic core consists of 2 alpha, 1 beta, 1 beta' and 1 omega subunit. When a sigma factor is associated with the core the holoenzyme is formed, which can initiate transcription.</text>
</comment>
<dbReference type="Gene3D" id="1.10.1790.20">
    <property type="match status" value="1"/>
</dbReference>
<dbReference type="Gene3D" id="2.40.50.100">
    <property type="match status" value="1"/>
</dbReference>
<comment type="cofactor">
    <cofactor evidence="7">
        <name>Zn(2+)</name>
        <dbReference type="ChEBI" id="CHEBI:29105"/>
    </cofactor>
    <text evidence="7">Binds 2 Zn(2+) ions per subunit.</text>
</comment>
<protein>
    <recommendedName>
        <fullName evidence="7">DNA-directed RNA polymerase subunit beta'</fullName>
        <shortName evidence="7">RNAP subunit beta'</shortName>
        <ecNumber evidence="7">2.7.7.6</ecNumber>
    </recommendedName>
    <alternativeName>
        <fullName evidence="7">RNA polymerase subunit beta'</fullName>
    </alternativeName>
    <alternativeName>
        <fullName evidence="7">Transcriptase subunit beta'</fullName>
    </alternativeName>
</protein>
<dbReference type="InterPro" id="IPR045867">
    <property type="entry name" value="DNA-dir_RpoC_beta_prime"/>
</dbReference>
<gene>
    <name evidence="7" type="primary">rpoC</name>
    <name evidence="11" type="ORF">A3B45_02200</name>
</gene>
<dbReference type="Pfam" id="PF04983">
    <property type="entry name" value="RNA_pol_Rpb1_3"/>
    <property type="match status" value="1"/>
</dbReference>
<dbReference type="GO" id="GO:0003899">
    <property type="term" value="F:DNA-directed RNA polymerase activity"/>
    <property type="evidence" value="ECO:0007669"/>
    <property type="project" value="UniProtKB-UniRule"/>
</dbReference>
<comment type="function">
    <text evidence="7 8">DNA-dependent RNA polymerase catalyzes the transcription of DNA into RNA using the four ribonucleoside triphosphates as substrates.</text>
</comment>
<keyword evidence="3 7" id="KW-0548">Nucleotidyltransferase</keyword>
<dbReference type="InterPro" id="IPR007081">
    <property type="entry name" value="RNA_pol_Rpb1_5"/>
</dbReference>
<feature type="coiled-coil region" evidence="9">
    <location>
        <begin position="141"/>
        <end position="205"/>
    </location>
</feature>
<dbReference type="Proteomes" id="UP000178565">
    <property type="component" value="Unassembled WGS sequence"/>
</dbReference>
<feature type="domain" description="RNA polymerase N-terminal" evidence="10">
    <location>
        <begin position="317"/>
        <end position="597"/>
    </location>
</feature>
<dbReference type="GO" id="GO:0000428">
    <property type="term" value="C:DNA-directed RNA polymerase complex"/>
    <property type="evidence" value="ECO:0007669"/>
    <property type="project" value="UniProtKB-KW"/>
</dbReference>
<dbReference type="Gene3D" id="1.10.132.30">
    <property type="match status" value="1"/>
</dbReference>
<dbReference type="Gene3D" id="1.10.40.90">
    <property type="match status" value="1"/>
</dbReference>
<feature type="binding site" evidence="7">
    <location>
        <position position="62"/>
    </location>
    <ligand>
        <name>Zn(2+)</name>
        <dbReference type="ChEBI" id="CHEBI:29105"/>
        <label>1</label>
    </ligand>
</feature>
<dbReference type="EC" id="2.7.7.6" evidence="7"/>
<dbReference type="GO" id="GO:0008270">
    <property type="term" value="F:zinc ion binding"/>
    <property type="evidence" value="ECO:0007669"/>
    <property type="project" value="UniProtKB-UniRule"/>
</dbReference>
<dbReference type="InterPro" id="IPR007066">
    <property type="entry name" value="RNA_pol_Rpb1_3"/>
</dbReference>
<evidence type="ECO:0000256" key="2">
    <source>
        <dbReference type="ARBA" id="ARBA00022679"/>
    </source>
</evidence>
<dbReference type="PANTHER" id="PTHR19376:SF54">
    <property type="entry name" value="DNA-DIRECTED RNA POLYMERASE SUBUNIT BETA"/>
    <property type="match status" value="1"/>
</dbReference>
<dbReference type="AlphaFoldDB" id="A0A1F5KNA9"/>
<evidence type="ECO:0000256" key="1">
    <source>
        <dbReference type="ARBA" id="ARBA00022478"/>
    </source>
</evidence>
<feature type="binding site" evidence="7">
    <location>
        <position position="866"/>
    </location>
    <ligand>
        <name>Zn(2+)</name>
        <dbReference type="ChEBI" id="CHEBI:29105"/>
        <label>2</label>
    </ligand>
</feature>
<keyword evidence="5 7" id="KW-0804">Transcription</keyword>
<feature type="binding site" evidence="7">
    <location>
        <position position="944"/>
    </location>
    <ligand>
        <name>Zn(2+)</name>
        <dbReference type="ChEBI" id="CHEBI:29105"/>
        <label>2</label>
    </ligand>
</feature>
<keyword evidence="7" id="KW-0460">Magnesium</keyword>